<name>A0A3B5M2D6_9TELE</name>
<dbReference type="SMART" id="SM01288">
    <property type="entry name" value="FISNA"/>
    <property type="match status" value="1"/>
</dbReference>
<dbReference type="InterPro" id="IPR032675">
    <property type="entry name" value="LRR_dom_sf"/>
</dbReference>
<dbReference type="Gene3D" id="3.40.50.300">
    <property type="entry name" value="P-loop containing nucleotide triphosphate hydrolases"/>
    <property type="match status" value="1"/>
</dbReference>
<dbReference type="InterPro" id="IPR029495">
    <property type="entry name" value="NACHT-assoc"/>
</dbReference>
<keyword evidence="9" id="KW-1185">Reference proteome</keyword>
<keyword evidence="6" id="KW-0067">ATP-binding</keyword>
<dbReference type="InterPro" id="IPR027417">
    <property type="entry name" value="P-loop_NTPase"/>
</dbReference>
<reference evidence="8" key="2">
    <citation type="submission" date="2025-09" db="UniProtKB">
        <authorList>
            <consortium name="Ensembl"/>
        </authorList>
    </citation>
    <scope>IDENTIFICATION</scope>
</reference>
<dbReference type="GO" id="GO:0005737">
    <property type="term" value="C:cytoplasm"/>
    <property type="evidence" value="ECO:0007669"/>
    <property type="project" value="UniProtKB-SubCell"/>
</dbReference>
<dbReference type="PROSITE" id="PS51450">
    <property type="entry name" value="LRR"/>
    <property type="match status" value="1"/>
</dbReference>
<dbReference type="InterPro" id="IPR001611">
    <property type="entry name" value="Leu-rich_rpt"/>
</dbReference>
<dbReference type="SMART" id="SM00368">
    <property type="entry name" value="LRR_RI"/>
    <property type="match status" value="4"/>
</dbReference>
<dbReference type="Proteomes" id="UP000261380">
    <property type="component" value="Unplaced"/>
</dbReference>
<evidence type="ECO:0000256" key="1">
    <source>
        <dbReference type="ARBA" id="ARBA00004496"/>
    </source>
</evidence>
<dbReference type="Ensembl" id="ENSXCOT00000014361.1">
    <property type="protein sequence ID" value="ENSXCOP00000014184.1"/>
    <property type="gene ID" value="ENSXCOG00000010745.1"/>
</dbReference>
<feature type="domain" description="NACHT" evidence="7">
    <location>
        <begin position="143"/>
        <end position="278"/>
    </location>
</feature>
<protein>
    <recommendedName>
        <fullName evidence="7">NACHT domain-containing protein</fullName>
    </recommendedName>
</protein>
<dbReference type="Pfam" id="PF17776">
    <property type="entry name" value="NLRC4_HD2"/>
    <property type="match status" value="1"/>
</dbReference>
<evidence type="ECO:0000313" key="8">
    <source>
        <dbReference type="Ensembl" id="ENSXCOP00000014184.1"/>
    </source>
</evidence>
<dbReference type="Pfam" id="PF14484">
    <property type="entry name" value="FISNA"/>
    <property type="match status" value="1"/>
</dbReference>
<dbReference type="Pfam" id="PF13516">
    <property type="entry name" value="LRR_6"/>
    <property type="match status" value="1"/>
</dbReference>
<keyword evidence="4" id="KW-0677">Repeat</keyword>
<dbReference type="Gene3D" id="3.80.10.10">
    <property type="entry name" value="Ribonuclease Inhibitor"/>
    <property type="match status" value="2"/>
</dbReference>
<dbReference type="PANTHER" id="PTHR24106">
    <property type="entry name" value="NACHT, LRR AND CARD DOMAINS-CONTAINING"/>
    <property type="match status" value="1"/>
</dbReference>
<dbReference type="SUPFAM" id="SSF52047">
    <property type="entry name" value="RNI-like"/>
    <property type="match status" value="1"/>
</dbReference>
<accession>A0A3B5M2D6</accession>
<proteinExistence type="predicted"/>
<evidence type="ECO:0000256" key="3">
    <source>
        <dbReference type="ARBA" id="ARBA00022614"/>
    </source>
</evidence>
<dbReference type="Pfam" id="PF17779">
    <property type="entry name" value="WHD_NOD2"/>
    <property type="match status" value="1"/>
</dbReference>
<organism evidence="8 9">
    <name type="scientific">Xiphophorus couchianus</name>
    <name type="common">Monterrey platyfish</name>
    <dbReference type="NCBI Taxonomy" id="32473"/>
    <lineage>
        <taxon>Eukaryota</taxon>
        <taxon>Metazoa</taxon>
        <taxon>Chordata</taxon>
        <taxon>Craniata</taxon>
        <taxon>Vertebrata</taxon>
        <taxon>Euteleostomi</taxon>
        <taxon>Actinopterygii</taxon>
        <taxon>Neopterygii</taxon>
        <taxon>Teleostei</taxon>
        <taxon>Neoteleostei</taxon>
        <taxon>Acanthomorphata</taxon>
        <taxon>Ovalentaria</taxon>
        <taxon>Atherinomorphae</taxon>
        <taxon>Cyprinodontiformes</taxon>
        <taxon>Poeciliidae</taxon>
        <taxon>Poeciliinae</taxon>
        <taxon>Xiphophorus</taxon>
    </lineage>
</organism>
<keyword evidence="5" id="KW-0547">Nucleotide-binding</keyword>
<evidence type="ECO:0000256" key="6">
    <source>
        <dbReference type="ARBA" id="ARBA00022840"/>
    </source>
</evidence>
<dbReference type="GO" id="GO:0005524">
    <property type="term" value="F:ATP binding"/>
    <property type="evidence" value="ECO:0007669"/>
    <property type="project" value="UniProtKB-KW"/>
</dbReference>
<dbReference type="PROSITE" id="PS50837">
    <property type="entry name" value="NACHT"/>
    <property type="match status" value="1"/>
</dbReference>
<keyword evidence="2" id="KW-0963">Cytoplasm</keyword>
<dbReference type="GeneTree" id="ENSGT01070000253760"/>
<evidence type="ECO:0000256" key="2">
    <source>
        <dbReference type="ARBA" id="ARBA00022490"/>
    </source>
</evidence>
<comment type="subcellular location">
    <subcellularLocation>
        <location evidence="1">Cytoplasm</location>
    </subcellularLocation>
</comment>
<reference evidence="8" key="1">
    <citation type="submission" date="2025-08" db="UniProtKB">
        <authorList>
            <consortium name="Ensembl"/>
        </authorList>
    </citation>
    <scope>IDENTIFICATION</scope>
</reference>
<evidence type="ECO:0000313" key="9">
    <source>
        <dbReference type="Proteomes" id="UP000261380"/>
    </source>
</evidence>
<dbReference type="Pfam" id="PF05729">
    <property type="entry name" value="NACHT"/>
    <property type="match status" value="1"/>
</dbReference>
<dbReference type="InterPro" id="IPR041267">
    <property type="entry name" value="NLRP_HD2"/>
</dbReference>
<keyword evidence="3" id="KW-0433">Leucine-rich repeat</keyword>
<dbReference type="InterPro" id="IPR007111">
    <property type="entry name" value="NACHT_NTPase"/>
</dbReference>
<dbReference type="AlphaFoldDB" id="A0A3B5M2D6"/>
<sequence>MDMFSLVQYLNAFLFYLQVKTNSFLSMSKTEQSGERPVNMEHDKLMDIIKKNLKASLQKRFTWTYEGTSDSWIKLQDVYTKLFIVQQADQPGCIQHEILHHFMLPDEKSPHTEFNYEQINSLDIFKPGKKHFQRQSTHCKSIQRVMTKGIAGIGKTFAVQNFSLNWAEGKSNQHIDLIFVLPFRELNMIKDGEHSLLELLLYFYPELKPLKDAKRLINEKILFILDGLDENRYPLDFKEAMSVTDINQKTTVDVLLINLIRGNLLPDALLWITSRPAAASQIPSKYIDQVTEVQGFTDQEKNKYFRKRLSSVQKAEELLSGLRGMISFHLMGHIPVFCWVIAEVFKKGWSDRRITTMTEFSKKESRKRISNLQNTGFLLNLSRLAFEQLHKGNIIFYEEDLTDCGIDADDASLFCGLCSEILKQEFGLYQKKMFSFVHLSFQEFLAAVYVFHCCKTNDLGPLRSFLGVDPTDMSFLELQKKVVDKAVQSEKDQLDLFLCFFLGLSLRPNQEMIQILLPQTESSSDTTDSLKAYIRSFHADNIPTERCINLFLCKFELQEREFQDDIGKYLKLGVRLSTIDCSVLSTLLQMSGEVIEELDLTRCCILDSGTEKLLQSLYSCIHLLLTLCSHISSDCRMKSCNLRSGCCQVFASALSSNSQLRKLDLSCNQIQDLGVQLLSVGLGDSDCQLEFLRDLIWFCVWDLFLCRLSCCGISQEGCASLASALKSNPVHLIELDVSYNHPGQLGVKMLLERLEDPKCRLEKLKLVLCSLCTNDVFALTEMFIRVLHFLWNNPIFYLPLKYNLPFHSLTKEVKYPEEIFLFGPTSWASVMIV</sequence>
<dbReference type="InterPro" id="IPR041075">
    <property type="entry name" value="NOD1/2_WH"/>
</dbReference>
<evidence type="ECO:0000259" key="7">
    <source>
        <dbReference type="PROSITE" id="PS50837"/>
    </source>
</evidence>
<evidence type="ECO:0000256" key="5">
    <source>
        <dbReference type="ARBA" id="ARBA00022741"/>
    </source>
</evidence>
<evidence type="ECO:0000256" key="4">
    <source>
        <dbReference type="ARBA" id="ARBA00022737"/>
    </source>
</evidence>
<dbReference type="InterPro" id="IPR051261">
    <property type="entry name" value="NLR"/>
</dbReference>
<dbReference type="SUPFAM" id="SSF52540">
    <property type="entry name" value="P-loop containing nucleoside triphosphate hydrolases"/>
    <property type="match status" value="1"/>
</dbReference>
<dbReference type="FunFam" id="3.40.50.300:FF:000210">
    <property type="entry name" value="Si:dkey-16p6.1"/>
    <property type="match status" value="1"/>
</dbReference>